<feature type="transmembrane region" description="Helical" evidence="2">
    <location>
        <begin position="6"/>
        <end position="32"/>
    </location>
</feature>
<reference evidence="3" key="1">
    <citation type="journal article" date="2021" name="PeerJ">
        <title>Extensive microbial diversity within the chicken gut microbiome revealed by metagenomics and culture.</title>
        <authorList>
            <person name="Gilroy R."/>
            <person name="Ravi A."/>
            <person name="Getino M."/>
            <person name="Pursley I."/>
            <person name="Horton D.L."/>
            <person name="Alikhan N.F."/>
            <person name="Baker D."/>
            <person name="Gharbi K."/>
            <person name="Hall N."/>
            <person name="Watson M."/>
            <person name="Adriaenssens E.M."/>
            <person name="Foster-Nyarko E."/>
            <person name="Jarju S."/>
            <person name="Secka A."/>
            <person name="Antonio M."/>
            <person name="Oren A."/>
            <person name="Chaudhuri R.R."/>
            <person name="La Ragione R."/>
            <person name="Hildebrand F."/>
            <person name="Pallen M.J."/>
        </authorList>
    </citation>
    <scope>NUCLEOTIDE SEQUENCE</scope>
    <source>
        <strain evidence="3">CHK165-2605</strain>
    </source>
</reference>
<accession>A0A9D2P257</accession>
<feature type="region of interest" description="Disordered" evidence="1">
    <location>
        <begin position="84"/>
        <end position="179"/>
    </location>
</feature>
<protein>
    <submittedName>
        <fullName evidence="3">DUF2953 domain-containing protein</fullName>
    </submittedName>
</protein>
<keyword evidence="2" id="KW-0472">Membrane</keyword>
<organism evidence="3 4">
    <name type="scientific">Candidatus Mediterraneibacter gallistercoris</name>
    <dbReference type="NCBI Taxonomy" id="2838671"/>
    <lineage>
        <taxon>Bacteria</taxon>
        <taxon>Bacillati</taxon>
        <taxon>Bacillota</taxon>
        <taxon>Clostridia</taxon>
        <taxon>Lachnospirales</taxon>
        <taxon>Lachnospiraceae</taxon>
        <taxon>Mediterraneibacter</taxon>
    </lineage>
</organism>
<evidence type="ECO:0000256" key="2">
    <source>
        <dbReference type="SAM" id="Phobius"/>
    </source>
</evidence>
<keyword evidence="2" id="KW-1133">Transmembrane helix</keyword>
<sequence>MLILKIIGFLILGILALAVLLTAVILLAPFVYRLDFSANNSLESAKGCIRFHWLMHLISGEVSCQDGAFSWHIRAAWKKFGEEADGTDESDTSAQKADAKKTNTYVSAEKAQSAESERIDEPVNRADYHMDDSADKSVDKSVREPDRVSESSPDSREQKASSGKISSGSQGGREKTPRIYERFMKIPEKIKYTFRRICDKISTLKKKKERIAAFLRSSTHQNAFSRLIKELKRLFHFLKPSDASVDLEFGFSDPAYTGYTLAGIGMIYPMIGEYAQIKPDFEHKVLKGNVFIKGRIRILYGVIFVWNMLWDKNVRTTYRHIRKFRL</sequence>
<dbReference type="Proteomes" id="UP000823895">
    <property type="component" value="Unassembled WGS sequence"/>
</dbReference>
<keyword evidence="2" id="KW-0812">Transmembrane</keyword>
<evidence type="ECO:0000256" key="1">
    <source>
        <dbReference type="SAM" id="MobiDB-lite"/>
    </source>
</evidence>
<dbReference type="EMBL" id="DWWI01000091">
    <property type="protein sequence ID" value="HJC42891.1"/>
    <property type="molecule type" value="Genomic_DNA"/>
</dbReference>
<name>A0A9D2P257_9FIRM</name>
<reference evidence="3" key="2">
    <citation type="submission" date="2021-04" db="EMBL/GenBank/DDBJ databases">
        <authorList>
            <person name="Gilroy R."/>
        </authorList>
    </citation>
    <scope>NUCLEOTIDE SEQUENCE</scope>
    <source>
        <strain evidence="3">CHK165-2605</strain>
    </source>
</reference>
<dbReference type="AlphaFoldDB" id="A0A9D2P257"/>
<proteinExistence type="predicted"/>
<evidence type="ECO:0000313" key="4">
    <source>
        <dbReference type="Proteomes" id="UP000823895"/>
    </source>
</evidence>
<gene>
    <name evidence="3" type="ORF">H9756_04300</name>
</gene>
<evidence type="ECO:0000313" key="3">
    <source>
        <dbReference type="EMBL" id="HJC42891.1"/>
    </source>
</evidence>
<feature type="compositionally biased region" description="Basic and acidic residues" evidence="1">
    <location>
        <begin position="115"/>
        <end position="159"/>
    </location>
</feature>
<comment type="caution">
    <text evidence="3">The sequence shown here is derived from an EMBL/GenBank/DDBJ whole genome shotgun (WGS) entry which is preliminary data.</text>
</comment>
<dbReference type="Pfam" id="PF11167">
    <property type="entry name" value="DUF2953"/>
    <property type="match status" value="1"/>
</dbReference>
<dbReference type="InterPro" id="IPR021338">
    <property type="entry name" value="DUF2953"/>
</dbReference>